<gene>
    <name evidence="1" type="ORF">CRIB_113</name>
</gene>
<evidence type="ECO:0000313" key="1">
    <source>
        <dbReference type="EMBL" id="CED92872.1"/>
    </source>
</evidence>
<keyword evidence="2" id="KW-1185">Reference proteome</keyword>
<dbReference type="Pfam" id="PF13671">
    <property type="entry name" value="AAA_33"/>
    <property type="match status" value="1"/>
</dbReference>
<dbReference type="Proteomes" id="UP000245622">
    <property type="component" value="Chromosome 1"/>
</dbReference>
<organism evidence="1 2">
    <name type="scientific">Romboutsia ilealis</name>
    <dbReference type="NCBI Taxonomy" id="1115758"/>
    <lineage>
        <taxon>Bacteria</taxon>
        <taxon>Bacillati</taxon>
        <taxon>Bacillota</taxon>
        <taxon>Clostridia</taxon>
        <taxon>Peptostreptococcales</taxon>
        <taxon>Peptostreptococcaceae</taxon>
        <taxon>Romboutsia</taxon>
    </lineage>
</organism>
<accession>A0A1V1HY33</accession>
<dbReference type="AlphaFoldDB" id="A0A1V1HY33"/>
<dbReference type="RefSeq" id="WP_074441034.1">
    <property type="nucleotide sequence ID" value="NZ_CAJUCR010000045.1"/>
</dbReference>
<dbReference type="EMBL" id="LN555523">
    <property type="protein sequence ID" value="CED92872.1"/>
    <property type="molecule type" value="Genomic_DNA"/>
</dbReference>
<dbReference type="GeneID" id="82204298"/>
<dbReference type="InterPro" id="IPR017101">
    <property type="entry name" value="P-loop_ATP/GTP-bd_All4644_prd"/>
</dbReference>
<sequence>MKNTVDNLSKSKVILMCGPAGAGKSTLAKKFESTGMTILSYDEESFKRGLKEHPLPQEVLEDIKTYLDEKLISLIMQNIDIVLDYSFWSREMRNEYISLLKKYDIEPKIYYIKTPKEVVMERIRKRNGNHQNDIILTEQTASTYYDHFQPPTAEEGEVIVVEGY</sequence>
<proteinExistence type="predicted"/>
<dbReference type="SUPFAM" id="SSF52540">
    <property type="entry name" value="P-loop containing nucleoside triphosphate hydrolases"/>
    <property type="match status" value="1"/>
</dbReference>
<reference evidence="1 2" key="1">
    <citation type="submission" date="2014-04" db="EMBL/GenBank/DDBJ databases">
        <authorList>
            <person name="Hornung B.V."/>
        </authorList>
    </citation>
    <scope>NUCLEOTIDE SEQUENCE [LARGE SCALE GENOMIC DNA]</scope>
    <source>
        <strain evidence="1 2">CRIB</strain>
    </source>
</reference>
<evidence type="ECO:0000313" key="2">
    <source>
        <dbReference type="Proteomes" id="UP000245622"/>
    </source>
</evidence>
<name>A0A1V1HY33_9FIRM</name>
<protein>
    <submittedName>
        <fullName evidence="1">Atp/gtp-binding protein</fullName>
    </submittedName>
</protein>
<dbReference type="InterPro" id="IPR027417">
    <property type="entry name" value="P-loop_NTPase"/>
</dbReference>
<dbReference type="Gene3D" id="3.40.50.300">
    <property type="entry name" value="P-loop containing nucleotide triphosphate hydrolases"/>
    <property type="match status" value="1"/>
</dbReference>
<dbReference type="PIRSF" id="PIRSF037081">
    <property type="entry name" value="P-loop_All4644_prd"/>
    <property type="match status" value="1"/>
</dbReference>
<dbReference type="KEGG" id="ril:CRIB_113"/>